<evidence type="ECO:0000313" key="1">
    <source>
        <dbReference type="EMBL" id="JAD17794.1"/>
    </source>
</evidence>
<proteinExistence type="predicted"/>
<reference evidence="1" key="1">
    <citation type="submission" date="2014-09" db="EMBL/GenBank/DDBJ databases">
        <authorList>
            <person name="Magalhaes I.L.F."/>
            <person name="Oliveira U."/>
            <person name="Santos F.R."/>
            <person name="Vidigal T.H.D.A."/>
            <person name="Brescovit A.D."/>
            <person name="Santos A.J."/>
        </authorList>
    </citation>
    <scope>NUCLEOTIDE SEQUENCE</scope>
    <source>
        <tissue evidence="1">Shoot tissue taken approximately 20 cm above the soil surface</tissue>
    </source>
</reference>
<dbReference type="AlphaFoldDB" id="A0A0A8XUW5"/>
<dbReference type="EMBL" id="GBRH01280101">
    <property type="protein sequence ID" value="JAD17794.1"/>
    <property type="molecule type" value="Transcribed_RNA"/>
</dbReference>
<protein>
    <submittedName>
        <fullName evidence="1">Uncharacterized protein</fullName>
    </submittedName>
</protein>
<organism evidence="1">
    <name type="scientific">Arundo donax</name>
    <name type="common">Giant reed</name>
    <name type="synonym">Donax arundinaceus</name>
    <dbReference type="NCBI Taxonomy" id="35708"/>
    <lineage>
        <taxon>Eukaryota</taxon>
        <taxon>Viridiplantae</taxon>
        <taxon>Streptophyta</taxon>
        <taxon>Embryophyta</taxon>
        <taxon>Tracheophyta</taxon>
        <taxon>Spermatophyta</taxon>
        <taxon>Magnoliopsida</taxon>
        <taxon>Liliopsida</taxon>
        <taxon>Poales</taxon>
        <taxon>Poaceae</taxon>
        <taxon>PACMAD clade</taxon>
        <taxon>Arundinoideae</taxon>
        <taxon>Arundineae</taxon>
        <taxon>Arundo</taxon>
    </lineage>
</organism>
<accession>A0A0A8XUW5</accession>
<name>A0A0A8XUW5_ARUDO</name>
<sequence length="31" mass="3598">MADGPDRLENTHTHTQYGIRALFCPWIIFPP</sequence>
<reference evidence="1" key="2">
    <citation type="journal article" date="2015" name="Data Brief">
        <title>Shoot transcriptome of the giant reed, Arundo donax.</title>
        <authorList>
            <person name="Barrero R.A."/>
            <person name="Guerrero F.D."/>
            <person name="Moolhuijzen P."/>
            <person name="Goolsby J.A."/>
            <person name="Tidwell J."/>
            <person name="Bellgard S.E."/>
            <person name="Bellgard M.I."/>
        </authorList>
    </citation>
    <scope>NUCLEOTIDE SEQUENCE</scope>
    <source>
        <tissue evidence="1">Shoot tissue taken approximately 20 cm above the soil surface</tissue>
    </source>
</reference>